<feature type="transmembrane region" description="Helical" evidence="8">
    <location>
        <begin position="120"/>
        <end position="141"/>
    </location>
</feature>
<feature type="transmembrane region" description="Helical" evidence="8">
    <location>
        <begin position="6"/>
        <end position="22"/>
    </location>
</feature>
<dbReference type="PANTHER" id="PTHR36838:SF1">
    <property type="entry name" value="SLR1864 PROTEIN"/>
    <property type="match status" value="1"/>
</dbReference>
<keyword evidence="3" id="KW-0813">Transport</keyword>
<organism evidence="9 10">
    <name type="scientific">Thalassobacillus cyri</name>
    <dbReference type="NCBI Taxonomy" id="571932"/>
    <lineage>
        <taxon>Bacteria</taxon>
        <taxon>Bacillati</taxon>
        <taxon>Bacillota</taxon>
        <taxon>Bacilli</taxon>
        <taxon>Bacillales</taxon>
        <taxon>Bacillaceae</taxon>
        <taxon>Thalassobacillus</taxon>
    </lineage>
</organism>
<feature type="transmembrane region" description="Helical" evidence="8">
    <location>
        <begin position="277"/>
        <end position="300"/>
    </location>
</feature>
<dbReference type="GO" id="GO:0055085">
    <property type="term" value="P:transmembrane transport"/>
    <property type="evidence" value="ECO:0007669"/>
    <property type="project" value="InterPro"/>
</dbReference>
<comment type="similarity">
    <text evidence="2">Belongs to the auxin efflux carrier (TC 2.A.69) family.</text>
</comment>
<dbReference type="PANTHER" id="PTHR36838">
    <property type="entry name" value="AUXIN EFFLUX CARRIER FAMILY PROTEIN"/>
    <property type="match status" value="1"/>
</dbReference>
<dbReference type="InterPro" id="IPR038770">
    <property type="entry name" value="Na+/solute_symporter_sf"/>
</dbReference>
<accession>A0A1H3XRA9</accession>
<reference evidence="9 10" key="1">
    <citation type="submission" date="2016-10" db="EMBL/GenBank/DDBJ databases">
        <authorList>
            <person name="de Groot N.N."/>
        </authorList>
    </citation>
    <scope>NUCLEOTIDE SEQUENCE [LARGE SCALE GENOMIC DNA]</scope>
    <source>
        <strain evidence="9 10">CCM7597</strain>
    </source>
</reference>
<dbReference type="Gene3D" id="1.20.1530.20">
    <property type="match status" value="1"/>
</dbReference>
<evidence type="ECO:0008006" key="11">
    <source>
        <dbReference type="Google" id="ProtNLM"/>
    </source>
</evidence>
<evidence type="ECO:0000256" key="2">
    <source>
        <dbReference type="ARBA" id="ARBA00010145"/>
    </source>
</evidence>
<evidence type="ECO:0000256" key="4">
    <source>
        <dbReference type="ARBA" id="ARBA00022475"/>
    </source>
</evidence>
<keyword evidence="6 8" id="KW-1133">Transmembrane helix</keyword>
<feature type="transmembrane region" description="Helical" evidence="8">
    <location>
        <begin position="91"/>
        <end position="114"/>
    </location>
</feature>
<feature type="transmembrane region" description="Helical" evidence="8">
    <location>
        <begin position="187"/>
        <end position="208"/>
    </location>
</feature>
<gene>
    <name evidence="9" type="ORF">SAMN05421743_102212</name>
</gene>
<evidence type="ECO:0000256" key="8">
    <source>
        <dbReference type="SAM" id="Phobius"/>
    </source>
</evidence>
<feature type="transmembrane region" description="Helical" evidence="8">
    <location>
        <begin position="229"/>
        <end position="257"/>
    </location>
</feature>
<dbReference type="Proteomes" id="UP000198584">
    <property type="component" value="Unassembled WGS sequence"/>
</dbReference>
<keyword evidence="5 8" id="KW-0812">Transmembrane</keyword>
<evidence type="ECO:0000256" key="7">
    <source>
        <dbReference type="ARBA" id="ARBA00023136"/>
    </source>
</evidence>
<keyword evidence="10" id="KW-1185">Reference proteome</keyword>
<feature type="transmembrane region" description="Helical" evidence="8">
    <location>
        <begin position="57"/>
        <end position="79"/>
    </location>
</feature>
<evidence type="ECO:0000256" key="5">
    <source>
        <dbReference type="ARBA" id="ARBA00022692"/>
    </source>
</evidence>
<protein>
    <recommendedName>
        <fullName evidence="11">AEC family transporter</fullName>
    </recommendedName>
</protein>
<dbReference type="RefSeq" id="WP_093042367.1">
    <property type="nucleotide sequence ID" value="NZ_FNQR01000002.1"/>
</dbReference>
<dbReference type="Pfam" id="PF03547">
    <property type="entry name" value="Mem_trans"/>
    <property type="match status" value="1"/>
</dbReference>
<feature type="transmembrane region" description="Helical" evidence="8">
    <location>
        <begin position="34"/>
        <end position="51"/>
    </location>
</feature>
<name>A0A1H3XRA9_9BACI</name>
<keyword evidence="4" id="KW-1003">Cell membrane</keyword>
<evidence type="ECO:0000256" key="3">
    <source>
        <dbReference type="ARBA" id="ARBA00022448"/>
    </source>
</evidence>
<feature type="transmembrane region" description="Helical" evidence="8">
    <location>
        <begin position="162"/>
        <end position="181"/>
    </location>
</feature>
<dbReference type="GO" id="GO:0005886">
    <property type="term" value="C:plasma membrane"/>
    <property type="evidence" value="ECO:0007669"/>
    <property type="project" value="UniProtKB-SubCell"/>
</dbReference>
<dbReference type="EMBL" id="FNQR01000002">
    <property type="protein sequence ID" value="SEA01114.1"/>
    <property type="molecule type" value="Genomic_DNA"/>
</dbReference>
<evidence type="ECO:0000256" key="6">
    <source>
        <dbReference type="ARBA" id="ARBA00022989"/>
    </source>
</evidence>
<evidence type="ECO:0000313" key="9">
    <source>
        <dbReference type="EMBL" id="SEA01114.1"/>
    </source>
</evidence>
<dbReference type="OrthoDB" id="148377at2"/>
<dbReference type="AlphaFoldDB" id="A0A1H3XRA9"/>
<dbReference type="InterPro" id="IPR004776">
    <property type="entry name" value="Mem_transp_PIN-like"/>
</dbReference>
<sequence length="304" mass="33104">MEVILIVVPAFIIFAIGFIGQKQIGFDRKSISTAALYLMYPFLAFRTFYTNEVTIDYLYIVIFCIALMLLLILLVVVIAKLQAQSRSKSSALVLASVFMNSGNYGVPIILFAYGEAGVDYAIIMMVIQSLLMNTVGLYFAARGSSTANHSFKDSLVKIARMPINYAVILGLMTQAFSVSVPEFIMQAVHFVADATIPTIMIVLGMQLASLTKGTVKWADLSTIFSIRMIVSPVLALVLTMIMGLDPMLASILIILAAMPTAANTTMYSLQFNTEPQLVSYSTLVTTVASLITVPLMLWLVGAVS</sequence>
<keyword evidence="7 8" id="KW-0472">Membrane</keyword>
<proteinExistence type="inferred from homology"/>
<dbReference type="STRING" id="571932.SAMN05421743_102212"/>
<evidence type="ECO:0000313" key="10">
    <source>
        <dbReference type="Proteomes" id="UP000198584"/>
    </source>
</evidence>
<evidence type="ECO:0000256" key="1">
    <source>
        <dbReference type="ARBA" id="ARBA00004651"/>
    </source>
</evidence>
<comment type="subcellular location">
    <subcellularLocation>
        <location evidence="1">Cell membrane</location>
        <topology evidence="1">Multi-pass membrane protein</topology>
    </subcellularLocation>
</comment>